<dbReference type="SUPFAM" id="SSF56601">
    <property type="entry name" value="beta-lactamase/transpeptidase-like"/>
    <property type="match status" value="1"/>
</dbReference>
<organism evidence="2 3">
    <name type="scientific">Pseudonocardia dioxanivorans (strain ATCC 55486 / DSM 44775 / JCM 13855 / CB1190)</name>
    <dbReference type="NCBI Taxonomy" id="675635"/>
    <lineage>
        <taxon>Bacteria</taxon>
        <taxon>Bacillati</taxon>
        <taxon>Actinomycetota</taxon>
        <taxon>Actinomycetes</taxon>
        <taxon>Pseudonocardiales</taxon>
        <taxon>Pseudonocardiaceae</taxon>
        <taxon>Pseudonocardia</taxon>
    </lineage>
</organism>
<dbReference type="Pfam" id="PF17660">
    <property type="entry name" value="BTRD1"/>
    <property type="match status" value="3"/>
</dbReference>
<evidence type="ECO:0000313" key="3">
    <source>
        <dbReference type="Proteomes" id="UP000007809"/>
    </source>
</evidence>
<feature type="domain" description="Beta-lactamase-related" evidence="1">
    <location>
        <begin position="294"/>
        <end position="616"/>
    </location>
</feature>
<dbReference type="HOGENOM" id="CLU_424531_0_0_11"/>
<dbReference type="OrthoDB" id="4281716at2"/>
<dbReference type="PANTHER" id="PTHR46825:SF7">
    <property type="entry name" value="D-ALANYL-D-ALANINE CARBOXYPEPTIDASE"/>
    <property type="match status" value="1"/>
</dbReference>
<dbReference type="InterPro" id="IPR001466">
    <property type="entry name" value="Beta-lactam-related"/>
</dbReference>
<dbReference type="EMBL" id="CP002593">
    <property type="protein sequence ID" value="AEA28404.1"/>
    <property type="molecule type" value="Genomic_DNA"/>
</dbReference>
<dbReference type="PANTHER" id="PTHR46825">
    <property type="entry name" value="D-ALANYL-D-ALANINE-CARBOXYPEPTIDASE/ENDOPEPTIDASE AMPH"/>
    <property type="match status" value="1"/>
</dbReference>
<dbReference type="KEGG" id="pdx:Psed_6306"/>
<sequence>MPEFGYPPASTPAVAMVGGKGLVQYDLSESEWNAAFDRMRGSNWMLVDLAVAAAGSATRYAARWERLTSPRPRSTRWTIPWADYPRVYETDLAAGFRPVVVRPYNVGTELWVAAIWEKAAHRGHHWKRGVPVADLAAHVATVRAGGGRIVDLAAYTRYDAESDTWTSYVSSIWMDAPDGHEWQVTGPEGGSASQATFERLTAEGWAPVQATAYNHADGSTRRFLTRWERDADRTFVARRSLDTGGFGAELAADADQALRLSTFGGYAAYRDAAASPRFSPVLVRRDPGTVVPGLVAEFARDYDVPAVSLAVARHGLLCHTHGHGDADVSTGAPVTGSTSFRIASVSKPITATAVMRLVDRGELTLQDKPFATGGVLADLATSASDARVRDITVAHLLRHLAGGWAHDDQDPMFRQPDLDATKLVAWVLENRRLDHAPGAAYAYSNFGYCVLGRVIERVTGTSYQQHVRDGLLAECGVTGLRIAGNTLGQRARDEVVYFDQDGDDPYGMQVSRMDAHGGWRGNVVDLVRFGVRVDSRSMYPQVLDQESITWMTMPSGLAGSHGYAAGWAVEEGNWSHNGSLPGTSSLLTRTDDGFWCAVLANTRHDDPDDPSRGTAAGLSTLMSTIRDCVDVWPRGLLLGPLSPEMPDSP</sequence>
<keyword evidence="3" id="KW-1185">Reference proteome</keyword>
<dbReference type="Gene3D" id="3.40.710.10">
    <property type="entry name" value="DD-peptidase/beta-lactamase superfamily"/>
    <property type="match status" value="1"/>
</dbReference>
<dbReference type="Proteomes" id="UP000007809">
    <property type="component" value="Chromosome"/>
</dbReference>
<evidence type="ECO:0000259" key="1">
    <source>
        <dbReference type="Pfam" id="PF00144"/>
    </source>
</evidence>
<dbReference type="RefSeq" id="WP_013678291.1">
    <property type="nucleotide sequence ID" value="NC_015312.1"/>
</dbReference>
<protein>
    <submittedName>
        <fullName evidence="2">Beta-lactamase</fullName>
    </submittedName>
</protein>
<name>F4CQD1_PSEUX</name>
<reference evidence="2 3" key="1">
    <citation type="journal article" date="2011" name="J. Bacteriol.">
        <title>Genome sequence of the 1,4-dioxane-degrading Pseudonocardia dioxanivorans strain CB1190.</title>
        <authorList>
            <person name="Sales C.M."/>
            <person name="Mahendra S."/>
            <person name="Grostern A."/>
            <person name="Parales R.E."/>
            <person name="Goodwin L.A."/>
            <person name="Woyke T."/>
            <person name="Nolan M."/>
            <person name="Lapidus A."/>
            <person name="Chertkov O."/>
            <person name="Ovchinnikova G."/>
            <person name="Sczyrba A."/>
            <person name="Alvarez-Cohen L."/>
        </authorList>
    </citation>
    <scope>NUCLEOTIDE SEQUENCE [LARGE SCALE GENOMIC DNA]</scope>
    <source>
        <strain evidence="3">ATCC 55486 / DSM 44775 / JCM 13855 / CB1190</strain>
    </source>
</reference>
<dbReference type="AlphaFoldDB" id="F4CQD1"/>
<accession>F4CQD1</accession>
<dbReference type="InterPro" id="IPR050491">
    <property type="entry name" value="AmpC-like"/>
</dbReference>
<dbReference type="InterPro" id="IPR012338">
    <property type="entry name" value="Beta-lactam/transpept-like"/>
</dbReference>
<proteinExistence type="predicted"/>
<gene>
    <name evidence="2" type="ordered locus">Psed_6306</name>
</gene>
<dbReference type="eggNOG" id="COG1680">
    <property type="taxonomic scope" value="Bacteria"/>
</dbReference>
<evidence type="ECO:0000313" key="2">
    <source>
        <dbReference type="EMBL" id="AEA28404.1"/>
    </source>
</evidence>
<dbReference type="Pfam" id="PF00144">
    <property type="entry name" value="Beta-lactamase"/>
    <property type="match status" value="1"/>
</dbReference>
<dbReference type="InterPro" id="IPR049511">
    <property type="entry name" value="PGH-like_rpt"/>
</dbReference>
<dbReference type="STRING" id="675635.Psed_6306"/>